<evidence type="ECO:0000256" key="2">
    <source>
        <dbReference type="ARBA" id="ARBA00010210"/>
    </source>
</evidence>
<comment type="function">
    <text evidence="11">Component of an histone acetyltransferase complex.</text>
</comment>
<dbReference type="SMART" id="SM00249">
    <property type="entry name" value="PHD"/>
    <property type="match status" value="1"/>
</dbReference>
<dbReference type="FunFam" id="3.30.40.10:FF:000016">
    <property type="entry name" value="Inhibitor of growth protein"/>
    <property type="match status" value="1"/>
</dbReference>
<feature type="binding site" evidence="9">
    <location>
        <position position="209"/>
    </location>
    <ligand>
        <name>Zn(2+)</name>
        <dbReference type="ChEBI" id="CHEBI:29105"/>
        <label>1</label>
    </ligand>
</feature>
<feature type="domain" description="PHD-type" evidence="12">
    <location>
        <begin position="206"/>
        <end position="255"/>
    </location>
</feature>
<dbReference type="InterPro" id="IPR042020">
    <property type="entry name" value="ING3_PHD"/>
</dbReference>
<evidence type="ECO:0000313" key="14">
    <source>
        <dbReference type="Proteomes" id="UP000274429"/>
    </source>
</evidence>
<dbReference type="InterPro" id="IPR019787">
    <property type="entry name" value="Znf_PHD-finger"/>
</dbReference>
<comment type="similarity">
    <text evidence="2 11">Belongs to the ING family.</text>
</comment>
<organism evidence="15">
    <name type="scientific">Hydatigena taeniaeformis</name>
    <name type="common">Feline tapeworm</name>
    <name type="synonym">Taenia taeniaeformis</name>
    <dbReference type="NCBI Taxonomy" id="6205"/>
    <lineage>
        <taxon>Eukaryota</taxon>
        <taxon>Metazoa</taxon>
        <taxon>Spiralia</taxon>
        <taxon>Lophotrochozoa</taxon>
        <taxon>Platyhelminthes</taxon>
        <taxon>Cestoda</taxon>
        <taxon>Eucestoda</taxon>
        <taxon>Cyclophyllidea</taxon>
        <taxon>Taeniidae</taxon>
        <taxon>Hydatigera</taxon>
    </lineage>
</organism>
<dbReference type="GO" id="GO:0006325">
    <property type="term" value="P:chromatin organization"/>
    <property type="evidence" value="ECO:0007669"/>
    <property type="project" value="UniProtKB-KW"/>
</dbReference>
<dbReference type="PROSITE" id="PS01359">
    <property type="entry name" value="ZF_PHD_1"/>
    <property type="match status" value="1"/>
</dbReference>
<proteinExistence type="inferred from homology"/>
<gene>
    <name evidence="13" type="ORF">TTAC_LOCUS9212</name>
</gene>
<evidence type="ECO:0000313" key="13">
    <source>
        <dbReference type="EMBL" id="VDM33963.1"/>
    </source>
</evidence>
<evidence type="ECO:0000256" key="7">
    <source>
        <dbReference type="ARBA" id="ARBA00023242"/>
    </source>
</evidence>
<keyword evidence="6 11" id="KW-0156">Chromatin regulator</keyword>
<reference evidence="15" key="1">
    <citation type="submission" date="2017-02" db="UniProtKB">
        <authorList>
            <consortium name="WormBaseParasite"/>
        </authorList>
    </citation>
    <scope>IDENTIFICATION</scope>
</reference>
<dbReference type="InterPro" id="IPR028651">
    <property type="entry name" value="ING_fam"/>
</dbReference>
<dbReference type="SUPFAM" id="SSF57903">
    <property type="entry name" value="FYVE/PHD zinc finger"/>
    <property type="match status" value="1"/>
</dbReference>
<feature type="site" description="Histone H3K4me3 binding" evidence="8">
    <location>
        <position position="231"/>
    </location>
</feature>
<dbReference type="InterPro" id="IPR024610">
    <property type="entry name" value="ING_N_histone-binding"/>
</dbReference>
<evidence type="ECO:0000313" key="15">
    <source>
        <dbReference type="WBParaSite" id="TTAC_0000922701-mRNA-1"/>
    </source>
</evidence>
<feature type="site" description="Histone H3K4me3 binding" evidence="8">
    <location>
        <position position="219"/>
    </location>
</feature>
<feature type="binding site" evidence="9">
    <location>
        <position position="249"/>
    </location>
    <ligand>
        <name>Zn(2+)</name>
        <dbReference type="ChEBI" id="CHEBI:29105"/>
        <label>2</label>
    </ligand>
</feature>
<dbReference type="InterPro" id="IPR019786">
    <property type="entry name" value="Zinc_finger_PHD-type_CS"/>
</dbReference>
<keyword evidence="3 9" id="KW-0479">Metal-binding</keyword>
<dbReference type="STRING" id="6205.A0A0R3X6S7"/>
<comment type="domain">
    <text evidence="11">The PHD-type zinc finger mediates the binding to H3K4me3.</text>
</comment>
<evidence type="ECO:0000256" key="8">
    <source>
        <dbReference type="PIRSR" id="PIRSR628651-50"/>
    </source>
</evidence>
<dbReference type="OrthoDB" id="5411773at2759"/>
<dbReference type="GO" id="GO:0008270">
    <property type="term" value="F:zinc ion binding"/>
    <property type="evidence" value="ECO:0007669"/>
    <property type="project" value="UniProtKB-KW"/>
</dbReference>
<dbReference type="PROSITE" id="PS50016">
    <property type="entry name" value="ZF_PHD_2"/>
    <property type="match status" value="1"/>
</dbReference>
<evidence type="ECO:0000256" key="4">
    <source>
        <dbReference type="ARBA" id="ARBA00022771"/>
    </source>
</evidence>
<protein>
    <recommendedName>
        <fullName evidence="11">Inhibitor of growth protein</fullName>
    </recommendedName>
</protein>
<dbReference type="SMART" id="SM01408">
    <property type="entry name" value="ING"/>
    <property type="match status" value="1"/>
</dbReference>
<dbReference type="InterPro" id="IPR001965">
    <property type="entry name" value="Znf_PHD"/>
</dbReference>
<evidence type="ECO:0000256" key="5">
    <source>
        <dbReference type="ARBA" id="ARBA00022833"/>
    </source>
</evidence>
<feature type="binding site" evidence="9">
    <location>
        <position position="236"/>
    </location>
    <ligand>
        <name>Zn(2+)</name>
        <dbReference type="ChEBI" id="CHEBI:29105"/>
        <label>1</label>
    </ligand>
</feature>
<dbReference type="Proteomes" id="UP000274429">
    <property type="component" value="Unassembled WGS sequence"/>
</dbReference>
<evidence type="ECO:0000256" key="11">
    <source>
        <dbReference type="RuleBase" id="RU361213"/>
    </source>
</evidence>
<dbReference type="CDD" id="cd15585">
    <property type="entry name" value="PHD_ING3"/>
    <property type="match status" value="1"/>
</dbReference>
<dbReference type="PANTHER" id="PTHR10333:SF42">
    <property type="entry name" value="INHIBITOR OF GROWTH PROTEIN 5"/>
    <property type="match status" value="1"/>
</dbReference>
<sequence length="260" mass="29910">MQTSSEFACSLLDMELCSRCVWEFEPAVFSSLMYVSYLVLELEQAPPYLQQEFKIIRDLDQKVQDITSEAQTKTDELLRIAKDLPREERVRRLNEIQRLFQTAEEICNDKVSRAESIYELVDRQIQRLDADMIEFKKSSVLKEMKMRNKTGVSVPSRLASSYTVHHVWRFLSVILNFRMPASAALALALTNNPGDVLDMPIDPNEPTYCTCKQVSYGEMVACDNRDCPIEWFHFGCVGLTAKPRGQWFCPQCSALRNDGK</sequence>
<feature type="site" description="Histone H3K4me3 binding" evidence="8">
    <location>
        <position position="208"/>
    </location>
</feature>
<evidence type="ECO:0000259" key="12">
    <source>
        <dbReference type="PROSITE" id="PS50016"/>
    </source>
</evidence>
<keyword evidence="14" id="KW-1185">Reference proteome</keyword>
<evidence type="ECO:0000256" key="3">
    <source>
        <dbReference type="ARBA" id="ARBA00022723"/>
    </source>
</evidence>
<dbReference type="AlphaFoldDB" id="A0A0R3X6S7"/>
<feature type="binding site" evidence="9">
    <location>
        <position position="233"/>
    </location>
    <ligand>
        <name>Zn(2+)</name>
        <dbReference type="ChEBI" id="CHEBI:29105"/>
        <label>1</label>
    </ligand>
</feature>
<keyword evidence="4 10" id="KW-0863">Zinc-finger</keyword>
<evidence type="ECO:0000256" key="10">
    <source>
        <dbReference type="PROSITE-ProRule" id="PRU00146"/>
    </source>
</evidence>
<evidence type="ECO:0000256" key="1">
    <source>
        <dbReference type="ARBA" id="ARBA00004123"/>
    </source>
</evidence>
<dbReference type="Pfam" id="PF12998">
    <property type="entry name" value="ING"/>
    <property type="match status" value="1"/>
</dbReference>
<dbReference type="Gene3D" id="3.30.40.10">
    <property type="entry name" value="Zinc/RING finger domain, C3HC4 (zinc finger)"/>
    <property type="match status" value="1"/>
</dbReference>
<dbReference type="InterPro" id="IPR013083">
    <property type="entry name" value="Znf_RING/FYVE/PHD"/>
</dbReference>
<evidence type="ECO:0000256" key="6">
    <source>
        <dbReference type="ARBA" id="ARBA00022853"/>
    </source>
</evidence>
<keyword evidence="5 9" id="KW-0862">Zinc</keyword>
<comment type="subunit">
    <text evidence="11">Component of an histone acetyltransferase complex. Interacts with H3K4me3 and to a lesser extent with H3K4me2.</text>
</comment>
<feature type="site" description="Histone H3K4me3 binding" evidence="8">
    <location>
        <position position="223"/>
    </location>
</feature>
<feature type="binding site" evidence="9">
    <location>
        <position position="222"/>
    </location>
    <ligand>
        <name>Zn(2+)</name>
        <dbReference type="ChEBI" id="CHEBI:29105"/>
        <label>2</label>
    </ligand>
</feature>
<feature type="binding site" evidence="9">
    <location>
        <position position="252"/>
    </location>
    <ligand>
        <name>Zn(2+)</name>
        <dbReference type="ChEBI" id="CHEBI:29105"/>
        <label>2</label>
    </ligand>
</feature>
<evidence type="ECO:0000256" key="9">
    <source>
        <dbReference type="PIRSR" id="PIRSR628651-51"/>
    </source>
</evidence>
<dbReference type="PANTHER" id="PTHR10333">
    <property type="entry name" value="INHIBITOR OF GROWTH PROTEIN"/>
    <property type="match status" value="1"/>
</dbReference>
<dbReference type="GO" id="GO:0005634">
    <property type="term" value="C:nucleus"/>
    <property type="evidence" value="ECO:0007669"/>
    <property type="project" value="UniProtKB-SubCell"/>
</dbReference>
<dbReference type="Gene3D" id="6.10.140.1740">
    <property type="match status" value="1"/>
</dbReference>
<name>A0A0R3X6S7_HYDTA</name>
<feature type="binding site" evidence="9">
    <location>
        <position position="211"/>
    </location>
    <ligand>
        <name>Zn(2+)</name>
        <dbReference type="ChEBI" id="CHEBI:29105"/>
        <label>1</label>
    </ligand>
</feature>
<reference evidence="13 14" key="2">
    <citation type="submission" date="2018-11" db="EMBL/GenBank/DDBJ databases">
        <authorList>
            <consortium name="Pathogen Informatics"/>
        </authorList>
    </citation>
    <scope>NUCLEOTIDE SEQUENCE [LARGE SCALE GENOMIC DNA]</scope>
</reference>
<comment type="subcellular location">
    <subcellularLocation>
        <location evidence="1 11">Nucleus</location>
    </subcellularLocation>
</comment>
<dbReference type="WBParaSite" id="TTAC_0000922701-mRNA-1">
    <property type="protein sequence ID" value="TTAC_0000922701-mRNA-1"/>
    <property type="gene ID" value="TTAC_0000922701"/>
</dbReference>
<keyword evidence="7 11" id="KW-0539">Nucleus</keyword>
<accession>A0A0R3X6S7</accession>
<dbReference type="InterPro" id="IPR011011">
    <property type="entry name" value="Znf_FYVE_PHD"/>
</dbReference>
<feature type="binding site" evidence="9">
    <location>
        <position position="227"/>
    </location>
    <ligand>
        <name>Zn(2+)</name>
        <dbReference type="ChEBI" id="CHEBI:29105"/>
        <label>2</label>
    </ligand>
</feature>
<dbReference type="CDD" id="cd16859">
    <property type="entry name" value="ING_ING4_5"/>
    <property type="match status" value="1"/>
</dbReference>
<dbReference type="EMBL" id="UYWX01020717">
    <property type="protein sequence ID" value="VDM33963.1"/>
    <property type="molecule type" value="Genomic_DNA"/>
</dbReference>